<sequence>MPMLKTVNLTKRFGGLTAVDEVDLDIEKGEIAGLIGPNGAGKTTLINLITGRLPLDSGEVWWKGKEITNLKPNEICKEGISRTFQKGQFFPQKSVFKNVLAGALFGKDGVRKEIAKEKTNEVLEFIGLSDMKDMMPKDLPVGHRNLVGLARVLATEPELILLDEPFAGLTDEEISNLIECLKVMNETITIFVVGHVIRFIIEISDRLVVLNEGKKIAVGIPEEVIENDSVRKAYWG</sequence>
<accession>A0A656YVE0</accession>
<keyword evidence="1" id="KW-0813">Transport</keyword>
<proteinExistence type="predicted"/>
<dbReference type="GO" id="GO:0005304">
    <property type="term" value="F:L-valine transmembrane transporter activity"/>
    <property type="evidence" value="ECO:0007669"/>
    <property type="project" value="TreeGrafter"/>
</dbReference>
<evidence type="ECO:0000256" key="1">
    <source>
        <dbReference type="ARBA" id="ARBA00022448"/>
    </source>
</evidence>
<dbReference type="InterPro" id="IPR003439">
    <property type="entry name" value="ABC_transporter-like_ATP-bd"/>
</dbReference>
<dbReference type="GO" id="GO:0015808">
    <property type="term" value="P:L-alanine transport"/>
    <property type="evidence" value="ECO:0007669"/>
    <property type="project" value="TreeGrafter"/>
</dbReference>
<dbReference type="PANTHER" id="PTHR45772:SF7">
    <property type="entry name" value="AMINO ACID ABC TRANSPORTER ATP-BINDING PROTEIN"/>
    <property type="match status" value="1"/>
</dbReference>
<keyword evidence="2" id="KW-0547">Nucleotide-binding</keyword>
<keyword evidence="3" id="KW-0067">ATP-binding</keyword>
<evidence type="ECO:0000259" key="4">
    <source>
        <dbReference type="PROSITE" id="PS50893"/>
    </source>
</evidence>
<dbReference type="InterPro" id="IPR027417">
    <property type="entry name" value="P-loop_NTPase"/>
</dbReference>
<comment type="caution">
    <text evidence="5">The sequence shown here is derived from an EMBL/GenBank/DDBJ whole genome shotgun (WGS) entry which is preliminary data.</text>
</comment>
<dbReference type="CDD" id="cd03219">
    <property type="entry name" value="ABC_Mj1267_LivG_branched"/>
    <property type="match status" value="1"/>
</dbReference>
<keyword evidence="6" id="KW-1185">Reference proteome</keyword>
<dbReference type="EMBL" id="LHXT01000072">
    <property type="protein sequence ID" value="KXA96980.1"/>
    <property type="molecule type" value="Genomic_DNA"/>
</dbReference>
<reference evidence="5 6" key="1">
    <citation type="journal article" date="2016" name="Sci. Rep.">
        <title>Metabolic traits of an uncultured archaeal lineage -MSBL1- from brine pools of the Red Sea.</title>
        <authorList>
            <person name="Mwirichia R."/>
            <person name="Alam I."/>
            <person name="Rashid M."/>
            <person name="Vinu M."/>
            <person name="Ba-Alawi W."/>
            <person name="Anthony Kamau A."/>
            <person name="Kamanda Ngugi D."/>
            <person name="Goker M."/>
            <person name="Klenk H.P."/>
            <person name="Bajic V."/>
            <person name="Stingl U."/>
        </authorList>
    </citation>
    <scope>NUCLEOTIDE SEQUENCE [LARGE SCALE GENOMIC DNA]</scope>
    <source>
        <strain evidence="5">SCGC-AAA259J03</strain>
    </source>
</reference>
<evidence type="ECO:0000313" key="6">
    <source>
        <dbReference type="Proteomes" id="UP000070257"/>
    </source>
</evidence>
<dbReference type="PROSITE" id="PS50893">
    <property type="entry name" value="ABC_TRANSPORTER_2"/>
    <property type="match status" value="1"/>
</dbReference>
<dbReference type="GO" id="GO:1903805">
    <property type="term" value="P:L-valine import across plasma membrane"/>
    <property type="evidence" value="ECO:0007669"/>
    <property type="project" value="TreeGrafter"/>
</dbReference>
<dbReference type="InterPro" id="IPR051120">
    <property type="entry name" value="ABC_AA/LPS_Transport"/>
</dbReference>
<dbReference type="SUPFAM" id="SSF52540">
    <property type="entry name" value="P-loop containing nucleoside triphosphate hydrolases"/>
    <property type="match status" value="1"/>
</dbReference>
<organism evidence="5 6">
    <name type="scientific">candidate division MSBL1 archaeon SCGC-AAA259J03</name>
    <dbReference type="NCBI Taxonomy" id="1698269"/>
    <lineage>
        <taxon>Archaea</taxon>
        <taxon>Methanobacteriati</taxon>
        <taxon>Methanobacteriota</taxon>
        <taxon>candidate division MSBL1</taxon>
    </lineage>
</organism>
<dbReference type="GO" id="GO:0005524">
    <property type="term" value="F:ATP binding"/>
    <property type="evidence" value="ECO:0007669"/>
    <property type="project" value="UniProtKB-KW"/>
</dbReference>
<dbReference type="SMART" id="SM00382">
    <property type="entry name" value="AAA"/>
    <property type="match status" value="1"/>
</dbReference>
<dbReference type="GO" id="GO:0016887">
    <property type="term" value="F:ATP hydrolysis activity"/>
    <property type="evidence" value="ECO:0007669"/>
    <property type="project" value="InterPro"/>
</dbReference>
<dbReference type="Proteomes" id="UP000070257">
    <property type="component" value="Unassembled WGS sequence"/>
</dbReference>
<protein>
    <recommendedName>
        <fullName evidence="4">ABC transporter domain-containing protein</fullName>
    </recommendedName>
</protein>
<dbReference type="AlphaFoldDB" id="A0A656YVE0"/>
<name>A0A656YVE0_9EURY</name>
<dbReference type="GO" id="GO:0005886">
    <property type="term" value="C:plasma membrane"/>
    <property type="evidence" value="ECO:0007669"/>
    <property type="project" value="TreeGrafter"/>
</dbReference>
<evidence type="ECO:0000256" key="2">
    <source>
        <dbReference type="ARBA" id="ARBA00022741"/>
    </source>
</evidence>
<dbReference type="GO" id="GO:0015188">
    <property type="term" value="F:L-isoleucine transmembrane transporter activity"/>
    <property type="evidence" value="ECO:0007669"/>
    <property type="project" value="TreeGrafter"/>
</dbReference>
<dbReference type="InterPro" id="IPR003593">
    <property type="entry name" value="AAA+_ATPase"/>
</dbReference>
<feature type="domain" description="ABC transporter" evidence="4">
    <location>
        <begin position="4"/>
        <end position="236"/>
    </location>
</feature>
<dbReference type="GO" id="GO:0015192">
    <property type="term" value="F:L-phenylalanine transmembrane transporter activity"/>
    <property type="evidence" value="ECO:0007669"/>
    <property type="project" value="TreeGrafter"/>
</dbReference>
<evidence type="ECO:0000313" key="5">
    <source>
        <dbReference type="EMBL" id="KXA96980.1"/>
    </source>
</evidence>
<dbReference type="Pfam" id="PF00005">
    <property type="entry name" value="ABC_tran"/>
    <property type="match status" value="1"/>
</dbReference>
<evidence type="ECO:0000256" key="3">
    <source>
        <dbReference type="ARBA" id="ARBA00022840"/>
    </source>
</evidence>
<dbReference type="GO" id="GO:1903806">
    <property type="term" value="P:L-isoleucine import across plasma membrane"/>
    <property type="evidence" value="ECO:0007669"/>
    <property type="project" value="TreeGrafter"/>
</dbReference>
<gene>
    <name evidence="5" type="ORF">AKJ39_03895</name>
</gene>
<dbReference type="GO" id="GO:0042941">
    <property type="term" value="P:D-alanine transmembrane transport"/>
    <property type="evidence" value="ECO:0007669"/>
    <property type="project" value="TreeGrafter"/>
</dbReference>
<dbReference type="Gene3D" id="3.40.50.300">
    <property type="entry name" value="P-loop containing nucleotide triphosphate hydrolases"/>
    <property type="match status" value="1"/>
</dbReference>
<dbReference type="PANTHER" id="PTHR45772">
    <property type="entry name" value="CONSERVED COMPONENT OF ABC TRANSPORTER FOR NATURAL AMINO ACIDS-RELATED"/>
    <property type="match status" value="1"/>
</dbReference>